<dbReference type="EMBL" id="JAACNO010002562">
    <property type="protein sequence ID" value="KAF4132265.1"/>
    <property type="molecule type" value="Genomic_DNA"/>
</dbReference>
<gene>
    <name evidence="2" type="ORF">GN958_ATG18548</name>
</gene>
<sequence>MTVPVPTPTFSCQTTNERTPFGYRPGKHCKRRALSAPGSSLPAMAMSDAPTPSSQSHTTANGARLVACETALKPQARREARERKTRSGKKGTAELEWSDNMVPDLMTLTMRLTPSALADLQTLQR</sequence>
<evidence type="ECO:0000256" key="1">
    <source>
        <dbReference type="SAM" id="MobiDB-lite"/>
    </source>
</evidence>
<feature type="compositionally biased region" description="Polar residues" evidence="1">
    <location>
        <begin position="8"/>
        <end position="18"/>
    </location>
</feature>
<dbReference type="Proteomes" id="UP000704712">
    <property type="component" value="Unassembled WGS sequence"/>
</dbReference>
<evidence type="ECO:0000313" key="3">
    <source>
        <dbReference type="Proteomes" id="UP000704712"/>
    </source>
</evidence>
<evidence type="ECO:0000313" key="2">
    <source>
        <dbReference type="EMBL" id="KAF4132265.1"/>
    </source>
</evidence>
<proteinExistence type="predicted"/>
<name>A0A8S9TTV1_PHYIN</name>
<feature type="compositionally biased region" description="Polar residues" evidence="1">
    <location>
        <begin position="50"/>
        <end position="61"/>
    </location>
</feature>
<protein>
    <submittedName>
        <fullName evidence="2">Uncharacterized protein</fullName>
    </submittedName>
</protein>
<reference evidence="2" key="1">
    <citation type="submission" date="2020-03" db="EMBL/GenBank/DDBJ databases">
        <title>Hybrid Assembly of Korean Phytophthora infestans isolates.</title>
        <authorList>
            <person name="Prokchorchik M."/>
            <person name="Lee Y."/>
            <person name="Seo J."/>
            <person name="Cho J.-H."/>
            <person name="Park Y.-E."/>
            <person name="Jang D.-C."/>
            <person name="Im J.-S."/>
            <person name="Choi J.-G."/>
            <person name="Park H.-J."/>
            <person name="Lee G.-B."/>
            <person name="Lee Y.-G."/>
            <person name="Hong S.-Y."/>
            <person name="Cho K."/>
            <person name="Sohn K.H."/>
        </authorList>
    </citation>
    <scope>NUCLEOTIDE SEQUENCE</scope>
    <source>
        <strain evidence="2">KR_2_A2</strain>
    </source>
</reference>
<organism evidence="2 3">
    <name type="scientific">Phytophthora infestans</name>
    <name type="common">Potato late blight agent</name>
    <name type="synonym">Botrytis infestans</name>
    <dbReference type="NCBI Taxonomy" id="4787"/>
    <lineage>
        <taxon>Eukaryota</taxon>
        <taxon>Sar</taxon>
        <taxon>Stramenopiles</taxon>
        <taxon>Oomycota</taxon>
        <taxon>Peronosporomycetes</taxon>
        <taxon>Peronosporales</taxon>
        <taxon>Peronosporaceae</taxon>
        <taxon>Phytophthora</taxon>
    </lineage>
</organism>
<comment type="caution">
    <text evidence="2">The sequence shown here is derived from an EMBL/GenBank/DDBJ whole genome shotgun (WGS) entry which is preliminary data.</text>
</comment>
<dbReference type="AlphaFoldDB" id="A0A8S9TTV1"/>
<accession>A0A8S9TTV1</accession>
<feature type="region of interest" description="Disordered" evidence="1">
    <location>
        <begin position="1"/>
        <end position="95"/>
    </location>
</feature>